<evidence type="ECO:0000256" key="10">
    <source>
        <dbReference type="ARBA" id="ARBA00022842"/>
    </source>
</evidence>
<dbReference type="PANTHER" id="PTHR11817">
    <property type="entry name" value="PYRUVATE KINASE"/>
    <property type="match status" value="1"/>
</dbReference>
<dbReference type="Gene3D" id="3.20.20.60">
    <property type="entry name" value="Phosphoenolpyruvate-binding domains"/>
    <property type="match status" value="1"/>
</dbReference>
<keyword evidence="11 14" id="KW-0324">Glycolysis</keyword>
<gene>
    <name evidence="16" type="primary">pyk</name>
    <name evidence="16" type="ORF">SCLAR_v1c11430</name>
</gene>
<dbReference type="FunFam" id="2.40.33.10:FF:000001">
    <property type="entry name" value="Pyruvate kinase"/>
    <property type="match status" value="1"/>
</dbReference>
<dbReference type="InterPro" id="IPR036918">
    <property type="entry name" value="Pyrv_Knase_C_sf"/>
</dbReference>
<name>A0A2K8KIC1_9MOLU</name>
<dbReference type="GO" id="GO:0016301">
    <property type="term" value="F:kinase activity"/>
    <property type="evidence" value="ECO:0007669"/>
    <property type="project" value="UniProtKB-KW"/>
</dbReference>
<dbReference type="EMBL" id="CP024870">
    <property type="protein sequence ID" value="ATX71443.1"/>
    <property type="molecule type" value="Genomic_DNA"/>
</dbReference>
<organism evidence="16 17">
    <name type="scientific">Spiroplasma clarkii</name>
    <dbReference type="NCBI Taxonomy" id="2139"/>
    <lineage>
        <taxon>Bacteria</taxon>
        <taxon>Bacillati</taxon>
        <taxon>Mycoplasmatota</taxon>
        <taxon>Mollicutes</taxon>
        <taxon>Entomoplasmatales</taxon>
        <taxon>Spiroplasmataceae</taxon>
        <taxon>Spiroplasma</taxon>
    </lineage>
</organism>
<proteinExistence type="inferred from homology"/>
<dbReference type="InterPro" id="IPR040442">
    <property type="entry name" value="Pyrv_kinase-like_dom_sf"/>
</dbReference>
<keyword evidence="5 14" id="KW-0808">Transferase</keyword>
<keyword evidence="17" id="KW-1185">Reference proteome</keyword>
<dbReference type="GO" id="GO:0005524">
    <property type="term" value="F:ATP binding"/>
    <property type="evidence" value="ECO:0007669"/>
    <property type="project" value="UniProtKB-KW"/>
</dbReference>
<evidence type="ECO:0000256" key="8">
    <source>
        <dbReference type="ARBA" id="ARBA00022777"/>
    </source>
</evidence>
<evidence type="ECO:0000256" key="7">
    <source>
        <dbReference type="ARBA" id="ARBA00022741"/>
    </source>
</evidence>
<evidence type="ECO:0000256" key="13">
    <source>
        <dbReference type="NCBIfam" id="TIGR01064"/>
    </source>
</evidence>
<evidence type="ECO:0000256" key="6">
    <source>
        <dbReference type="ARBA" id="ARBA00022723"/>
    </source>
</evidence>
<dbReference type="InterPro" id="IPR001697">
    <property type="entry name" value="Pyr_Knase"/>
</dbReference>
<comment type="similarity">
    <text evidence="3 14">Belongs to the pyruvate kinase family.</text>
</comment>
<dbReference type="Gene3D" id="2.40.33.10">
    <property type="entry name" value="PK beta-barrel domain-like"/>
    <property type="match status" value="1"/>
</dbReference>
<comment type="cofactor">
    <cofactor evidence="1">
        <name>K(+)</name>
        <dbReference type="ChEBI" id="CHEBI:29103"/>
    </cofactor>
</comment>
<dbReference type="GO" id="GO:0004743">
    <property type="term" value="F:pyruvate kinase activity"/>
    <property type="evidence" value="ECO:0007669"/>
    <property type="project" value="UniProtKB-UniRule"/>
</dbReference>
<protein>
    <recommendedName>
        <fullName evidence="4 13">Pyruvate kinase</fullName>
        <ecNumber evidence="4 13">2.7.1.40</ecNumber>
    </recommendedName>
</protein>
<dbReference type="InterPro" id="IPR015813">
    <property type="entry name" value="Pyrv/PenolPyrv_kinase-like_dom"/>
</dbReference>
<dbReference type="Gene3D" id="3.40.1380.20">
    <property type="entry name" value="Pyruvate kinase, C-terminal domain"/>
    <property type="match status" value="1"/>
</dbReference>
<dbReference type="SUPFAM" id="SSF52935">
    <property type="entry name" value="PK C-terminal domain-like"/>
    <property type="match status" value="1"/>
</dbReference>
<dbReference type="GO" id="GO:0000287">
    <property type="term" value="F:magnesium ion binding"/>
    <property type="evidence" value="ECO:0007669"/>
    <property type="project" value="UniProtKB-UniRule"/>
</dbReference>
<evidence type="ECO:0000256" key="2">
    <source>
        <dbReference type="ARBA" id="ARBA00004997"/>
    </source>
</evidence>
<evidence type="ECO:0000256" key="3">
    <source>
        <dbReference type="ARBA" id="ARBA00008663"/>
    </source>
</evidence>
<keyword evidence="7" id="KW-0547">Nucleotide-binding</keyword>
<keyword evidence="9" id="KW-0067">ATP-binding</keyword>
<dbReference type="Pfam" id="PF00224">
    <property type="entry name" value="PK"/>
    <property type="match status" value="1"/>
</dbReference>
<evidence type="ECO:0000313" key="17">
    <source>
        <dbReference type="Proteomes" id="UP000231179"/>
    </source>
</evidence>
<dbReference type="UniPathway" id="UPA00109">
    <property type="reaction ID" value="UER00188"/>
</dbReference>
<dbReference type="AlphaFoldDB" id="A0A2K8KIC1"/>
<evidence type="ECO:0000256" key="4">
    <source>
        <dbReference type="ARBA" id="ARBA00012142"/>
    </source>
</evidence>
<comment type="catalytic activity">
    <reaction evidence="14">
        <text>pyruvate + ATP = phosphoenolpyruvate + ADP + H(+)</text>
        <dbReference type="Rhea" id="RHEA:18157"/>
        <dbReference type="ChEBI" id="CHEBI:15361"/>
        <dbReference type="ChEBI" id="CHEBI:15378"/>
        <dbReference type="ChEBI" id="CHEBI:30616"/>
        <dbReference type="ChEBI" id="CHEBI:58702"/>
        <dbReference type="ChEBI" id="CHEBI:456216"/>
        <dbReference type="EC" id="2.7.1.40"/>
    </reaction>
</comment>
<comment type="pathway">
    <text evidence="2 14">Carbohydrate degradation; glycolysis; pyruvate from D-glyceraldehyde 3-phosphate: step 5/5.</text>
</comment>
<reference evidence="16 17" key="1">
    <citation type="submission" date="2017-11" db="EMBL/GenBank/DDBJ databases">
        <title>Complete genome sequence of Spiroplasma clarkii CN-5 (DSM 19994).</title>
        <authorList>
            <person name="Tsai Y.-M."/>
            <person name="Chang A."/>
            <person name="Lo W.-S."/>
            <person name="Kuo C.-H."/>
        </authorList>
    </citation>
    <scope>NUCLEOTIDE SEQUENCE [LARGE SCALE GENOMIC DNA]</scope>
    <source>
        <strain evidence="16 17">CN-5</strain>
    </source>
</reference>
<dbReference type="EC" id="2.7.1.40" evidence="4 13"/>
<feature type="domain" description="Pyruvate kinase barrel" evidence="15">
    <location>
        <begin position="11"/>
        <end position="333"/>
    </location>
</feature>
<dbReference type="NCBIfam" id="TIGR01064">
    <property type="entry name" value="pyruv_kin"/>
    <property type="match status" value="1"/>
</dbReference>
<dbReference type="InterPro" id="IPR011037">
    <property type="entry name" value="Pyrv_Knase-like_insert_dom_sf"/>
</dbReference>
<keyword evidence="8 14" id="KW-0418">Kinase</keyword>
<dbReference type="SUPFAM" id="SSF51621">
    <property type="entry name" value="Phosphoenolpyruvate/pyruvate domain"/>
    <property type="match status" value="1"/>
</dbReference>
<evidence type="ECO:0000256" key="11">
    <source>
        <dbReference type="ARBA" id="ARBA00023152"/>
    </source>
</evidence>
<evidence type="ECO:0000256" key="5">
    <source>
        <dbReference type="ARBA" id="ARBA00022679"/>
    </source>
</evidence>
<evidence type="ECO:0000313" key="16">
    <source>
        <dbReference type="EMBL" id="ATX71443.1"/>
    </source>
</evidence>
<dbReference type="GO" id="GO:0030955">
    <property type="term" value="F:potassium ion binding"/>
    <property type="evidence" value="ECO:0007669"/>
    <property type="project" value="UniProtKB-UniRule"/>
</dbReference>
<evidence type="ECO:0000256" key="12">
    <source>
        <dbReference type="ARBA" id="ARBA00023317"/>
    </source>
</evidence>
<dbReference type="Proteomes" id="UP000231179">
    <property type="component" value="Chromosome"/>
</dbReference>
<keyword evidence="10 14" id="KW-0460">Magnesium</keyword>
<dbReference type="NCBIfam" id="NF004491">
    <property type="entry name" value="PRK05826.1"/>
    <property type="match status" value="1"/>
</dbReference>
<dbReference type="RefSeq" id="WP_100254976.1">
    <property type="nucleotide sequence ID" value="NZ_CP024870.1"/>
</dbReference>
<evidence type="ECO:0000256" key="14">
    <source>
        <dbReference type="RuleBase" id="RU000504"/>
    </source>
</evidence>
<dbReference type="PRINTS" id="PR01050">
    <property type="entry name" value="PYRUVTKNASE"/>
</dbReference>
<dbReference type="SUPFAM" id="SSF50800">
    <property type="entry name" value="PK beta-barrel domain-like"/>
    <property type="match status" value="1"/>
</dbReference>
<dbReference type="InterPro" id="IPR015806">
    <property type="entry name" value="Pyrv_Knase_insert_dom_sf"/>
</dbReference>
<keyword evidence="6" id="KW-0479">Metal-binding</keyword>
<keyword evidence="12 16" id="KW-0670">Pyruvate</keyword>
<evidence type="ECO:0000259" key="15">
    <source>
        <dbReference type="Pfam" id="PF00224"/>
    </source>
</evidence>
<accession>A0A2K8KIC1</accession>
<dbReference type="InterPro" id="IPR015793">
    <property type="entry name" value="Pyrv_Knase_brl"/>
</dbReference>
<evidence type="ECO:0000256" key="9">
    <source>
        <dbReference type="ARBA" id="ARBA00022840"/>
    </source>
</evidence>
<sequence length="478" mass="53850">MKIYNLKDKVKRTKLITTIGPSVHSKEAIKELFDKGMTTVRLNFSHADFEEHGARFTWVKELREEIKKPISILLDTKGPEIRVGKMKDGKQEIKAGTEVKVYTNPADFASRECGADELQMSYDMSQDVKVGDTVLVDDGKLTMYVTNVKPGLVLCKAFNTNLVKTNKRVNLPGVDFTLPFLAEKDYNDIKFGIKEGIDYIAVSFVNSADNVNEIRKILKENNAEHIQIISKIESQIGIDNIDSIIDASDGIMVARGDLGLEIPYFEVPYWEKQIIRKCREKGKQVIVATQMLESMTDNPQPTRAEVTDVYYATELGSDATMLSGESANGEYPFITTETMSTINKRAEIEFYGKLYYEKQLEIARKTTSGKRANIADLLATSTKDGKYEYAVVASRTGELLKTISKFRPNVTILGVSADPKLWTSFGIWHSIFMNRVTDFDKFLGDEKAICEVAKSWGAKKGDKILFVRNEEIKEITII</sequence>
<evidence type="ECO:0000256" key="1">
    <source>
        <dbReference type="ARBA" id="ARBA00001958"/>
    </source>
</evidence>